<dbReference type="InterPro" id="IPR013187">
    <property type="entry name" value="F-box-assoc_dom_typ3"/>
</dbReference>
<dbReference type="Proteomes" id="UP000824120">
    <property type="component" value="Unassembled WGS sequence"/>
</dbReference>
<feature type="domain" description="F-box associated beta-propeller type 3" evidence="1">
    <location>
        <begin position="5"/>
        <end position="68"/>
    </location>
</feature>
<dbReference type="OrthoDB" id="687122at2759"/>
<proteinExistence type="predicted"/>
<evidence type="ECO:0000259" key="1">
    <source>
        <dbReference type="Pfam" id="PF08268"/>
    </source>
</evidence>
<keyword evidence="3" id="KW-1185">Reference proteome</keyword>
<dbReference type="EMBL" id="JACXVP010000197">
    <property type="protein sequence ID" value="KAG5568210.1"/>
    <property type="molecule type" value="Genomic_DNA"/>
</dbReference>
<protein>
    <recommendedName>
        <fullName evidence="1">F-box associated beta-propeller type 3 domain-containing protein</fullName>
    </recommendedName>
</protein>
<name>A0A9J5VYK1_SOLCO</name>
<dbReference type="Pfam" id="PF08268">
    <property type="entry name" value="FBA_3"/>
    <property type="match status" value="1"/>
</dbReference>
<comment type="caution">
    <text evidence="2">The sequence shown here is derived from an EMBL/GenBank/DDBJ whole genome shotgun (WGS) entry which is preliminary data.</text>
</comment>
<gene>
    <name evidence="2" type="ORF">H5410_064769</name>
</gene>
<dbReference type="AlphaFoldDB" id="A0A9J5VYK1"/>
<organism evidence="2 3">
    <name type="scientific">Solanum commersonii</name>
    <name type="common">Commerson's wild potato</name>
    <name type="synonym">Commerson's nightshade</name>
    <dbReference type="NCBI Taxonomy" id="4109"/>
    <lineage>
        <taxon>Eukaryota</taxon>
        <taxon>Viridiplantae</taxon>
        <taxon>Streptophyta</taxon>
        <taxon>Embryophyta</taxon>
        <taxon>Tracheophyta</taxon>
        <taxon>Spermatophyta</taxon>
        <taxon>Magnoliopsida</taxon>
        <taxon>eudicotyledons</taxon>
        <taxon>Gunneridae</taxon>
        <taxon>Pentapetalae</taxon>
        <taxon>asterids</taxon>
        <taxon>lamiids</taxon>
        <taxon>Solanales</taxon>
        <taxon>Solanaceae</taxon>
        <taxon>Solanoideae</taxon>
        <taxon>Solaneae</taxon>
        <taxon>Solanum</taxon>
    </lineage>
</organism>
<reference evidence="2" key="1">
    <citation type="submission" date="2020-09" db="EMBL/GenBank/DDBJ databases">
        <title>De no assembly of potato wild relative species, Solanum commersonii.</title>
        <authorList>
            <person name="Cho K."/>
        </authorList>
    </citation>
    <scope>NUCLEOTIDE SEQUENCE</scope>
    <source>
        <strain evidence="2">LZ3.2</strain>
        <tissue evidence="2">Leaf</tissue>
    </source>
</reference>
<sequence length="86" mass="10013">MDYSKNSVIEFDLRAENFRVIGLGNDICDKIFNYDLIEVKGKIALLDCCGSFTGKYDLWILENSEKKNGRVMAFIFLRSGKMWKIY</sequence>
<accession>A0A9J5VYK1</accession>
<evidence type="ECO:0000313" key="3">
    <source>
        <dbReference type="Proteomes" id="UP000824120"/>
    </source>
</evidence>
<evidence type="ECO:0000313" key="2">
    <source>
        <dbReference type="EMBL" id="KAG5568210.1"/>
    </source>
</evidence>